<dbReference type="GO" id="GO:0016887">
    <property type="term" value="F:ATP hydrolysis activity"/>
    <property type="evidence" value="ECO:0007669"/>
    <property type="project" value="InterPro"/>
</dbReference>
<dbReference type="PRINTS" id="PR00120">
    <property type="entry name" value="HATPASE"/>
</dbReference>
<reference evidence="8" key="1">
    <citation type="submission" date="2016-07" db="EMBL/GenBank/DDBJ databases">
        <title>Multiple horizontal gene transfer events from other fungi enriched the ability of initially mycotrophic Trichoderma (Ascomycota) to feed on dead plant biomass.</title>
        <authorList>
            <consortium name="DOE Joint Genome Institute"/>
            <person name="Atanasova L."/>
            <person name="Chenthamara K."/>
            <person name="Zhang J."/>
            <person name="Grujic M."/>
            <person name="Henrissat B."/>
            <person name="Kuo A."/>
            <person name="Aerts A."/>
            <person name="Salamov A."/>
            <person name="Lipzen A."/>
            <person name="Labutti K."/>
            <person name="Barry K."/>
            <person name="Miao Y."/>
            <person name="Rahimi M.J."/>
            <person name="Shen Q."/>
            <person name="Grigoriev I.V."/>
            <person name="Kubicek C.P."/>
            <person name="Druzhinina I.S."/>
        </authorList>
    </citation>
    <scope>NUCLEOTIDE SEQUENCE [LARGE SCALE GENOMIC DNA]</scope>
    <source>
        <strain evidence="8">TUCIM 6016</strain>
    </source>
</reference>
<dbReference type="InterPro" id="IPR023214">
    <property type="entry name" value="HAD_sf"/>
</dbReference>
<dbReference type="AlphaFoldDB" id="A0A2T4B5X1"/>
<keyword evidence="8" id="KW-1185">Reference proteome</keyword>
<dbReference type="InterPro" id="IPR023298">
    <property type="entry name" value="ATPase_P-typ_TM_dom_sf"/>
</dbReference>
<dbReference type="PANTHER" id="PTHR43294:SF21">
    <property type="entry name" value="CATION TRANSPORTING ATPASE"/>
    <property type="match status" value="1"/>
</dbReference>
<accession>A0A2T4B5X1</accession>
<dbReference type="Gene3D" id="3.40.1110.10">
    <property type="entry name" value="Calcium-transporting ATPase, cytoplasmic domain N"/>
    <property type="match status" value="1"/>
</dbReference>
<gene>
    <name evidence="7" type="ORF">BBK36DRAFT_1177248</name>
</gene>
<protein>
    <submittedName>
        <fullName evidence="7">HAD-like protein</fullName>
    </submittedName>
</protein>
<dbReference type="GO" id="GO:1990573">
    <property type="term" value="P:potassium ion import across plasma membrane"/>
    <property type="evidence" value="ECO:0007669"/>
    <property type="project" value="TreeGrafter"/>
</dbReference>
<dbReference type="OrthoDB" id="3352408at2759"/>
<dbReference type="NCBIfam" id="TIGR01494">
    <property type="entry name" value="ATPase_P-type"/>
    <property type="match status" value="1"/>
</dbReference>
<dbReference type="GO" id="GO:0005886">
    <property type="term" value="C:plasma membrane"/>
    <property type="evidence" value="ECO:0007669"/>
    <property type="project" value="UniProtKB-SubCell"/>
</dbReference>
<dbReference type="InterPro" id="IPR036412">
    <property type="entry name" value="HAD-like_sf"/>
</dbReference>
<dbReference type="GO" id="GO:0030007">
    <property type="term" value="P:intracellular potassium ion homeostasis"/>
    <property type="evidence" value="ECO:0007669"/>
    <property type="project" value="TreeGrafter"/>
</dbReference>
<organism evidence="7 8">
    <name type="scientific">Trichoderma citrinoviride</name>
    <dbReference type="NCBI Taxonomy" id="58853"/>
    <lineage>
        <taxon>Eukaryota</taxon>
        <taxon>Fungi</taxon>
        <taxon>Dikarya</taxon>
        <taxon>Ascomycota</taxon>
        <taxon>Pezizomycotina</taxon>
        <taxon>Sordariomycetes</taxon>
        <taxon>Hypocreomycetidae</taxon>
        <taxon>Hypocreales</taxon>
        <taxon>Hypocreaceae</taxon>
        <taxon>Trichoderma</taxon>
    </lineage>
</organism>
<dbReference type="GO" id="GO:0005524">
    <property type="term" value="F:ATP binding"/>
    <property type="evidence" value="ECO:0007669"/>
    <property type="project" value="InterPro"/>
</dbReference>
<feature type="transmembrane region" description="Helical" evidence="6">
    <location>
        <begin position="318"/>
        <end position="336"/>
    </location>
</feature>
<sequence>MKAIILENMEDIASQGLRVLGLAHNIVNRLASPSDFTDGIIPSRDRFERQLVFHGLIRIYDPSHPESRHSVLMCQDAGIIVHLLTGDHPQTARAIAADGCTLPPPDKMRMLPADVARTMDGINALPQLPLIVARCAPVTKSPVNRGPHRRVCFLAMTGDGVNDSLSLKRSDIGITMGSGSNVAEESSDNILTDDNFTSILNTIEEGRRILDDIQKFILHILAFKDSANDSVILLTPVEIISMLLGTGALAETGLEFEATVADILNRPPQDVSFPPISPSSTINSSFNTVIIAFGDGNLGSDCINAYSPACHTVFRARVTAYTAMTLMFLLFSWELLDLRRSFFDMRRGGKGARATVVSIHAGIGWEWGVVFVAVVVFVVGAEVWKWAKRVYFRRQGRISRGSAPVSEVAVA</sequence>
<keyword evidence="4 6" id="KW-1133">Transmembrane helix</keyword>
<dbReference type="GO" id="GO:0036376">
    <property type="term" value="P:sodium ion export across plasma membrane"/>
    <property type="evidence" value="ECO:0007669"/>
    <property type="project" value="TreeGrafter"/>
</dbReference>
<evidence type="ECO:0000256" key="3">
    <source>
        <dbReference type="ARBA" id="ARBA00022692"/>
    </source>
</evidence>
<dbReference type="Proteomes" id="UP000241546">
    <property type="component" value="Unassembled WGS sequence"/>
</dbReference>
<keyword evidence="5 6" id="KW-0472">Membrane</keyword>
<dbReference type="Gene3D" id="1.20.1110.10">
    <property type="entry name" value="Calcium-transporting ATPase, transmembrane domain"/>
    <property type="match status" value="1"/>
</dbReference>
<evidence type="ECO:0000256" key="5">
    <source>
        <dbReference type="ARBA" id="ARBA00023136"/>
    </source>
</evidence>
<dbReference type="EMBL" id="KZ680216">
    <property type="protein sequence ID" value="PTB64725.1"/>
    <property type="molecule type" value="Genomic_DNA"/>
</dbReference>
<dbReference type="GO" id="GO:0005391">
    <property type="term" value="F:P-type sodium:potassium-exchanging transporter activity"/>
    <property type="evidence" value="ECO:0007669"/>
    <property type="project" value="TreeGrafter"/>
</dbReference>
<dbReference type="SUPFAM" id="SSF81665">
    <property type="entry name" value="Calcium ATPase, transmembrane domain M"/>
    <property type="match status" value="1"/>
</dbReference>
<dbReference type="Gene3D" id="3.40.50.1000">
    <property type="entry name" value="HAD superfamily/HAD-like"/>
    <property type="match status" value="1"/>
</dbReference>
<evidence type="ECO:0000313" key="7">
    <source>
        <dbReference type="EMBL" id="PTB64725.1"/>
    </source>
</evidence>
<dbReference type="PANTHER" id="PTHR43294">
    <property type="entry name" value="SODIUM/POTASSIUM-TRANSPORTING ATPASE SUBUNIT ALPHA"/>
    <property type="match status" value="1"/>
</dbReference>
<dbReference type="GeneID" id="36604172"/>
<keyword evidence="2" id="KW-1003">Cell membrane</keyword>
<evidence type="ECO:0000256" key="4">
    <source>
        <dbReference type="ARBA" id="ARBA00022989"/>
    </source>
</evidence>
<dbReference type="InterPro" id="IPR050510">
    <property type="entry name" value="Cation_transp_ATPase_P-type"/>
</dbReference>
<keyword evidence="3 6" id="KW-0812">Transmembrane</keyword>
<dbReference type="Pfam" id="PF13246">
    <property type="entry name" value="Cation_ATPase"/>
    <property type="match status" value="1"/>
</dbReference>
<name>A0A2T4B5X1_9HYPO</name>
<evidence type="ECO:0000313" key="8">
    <source>
        <dbReference type="Proteomes" id="UP000241546"/>
    </source>
</evidence>
<dbReference type="RefSeq" id="XP_024748045.1">
    <property type="nucleotide sequence ID" value="XM_024896054.1"/>
</dbReference>
<dbReference type="GO" id="GO:1902600">
    <property type="term" value="P:proton transmembrane transport"/>
    <property type="evidence" value="ECO:0007669"/>
    <property type="project" value="TreeGrafter"/>
</dbReference>
<dbReference type="PRINTS" id="PR00119">
    <property type="entry name" value="CATATPASE"/>
</dbReference>
<dbReference type="GO" id="GO:0006883">
    <property type="term" value="P:intracellular sodium ion homeostasis"/>
    <property type="evidence" value="ECO:0007669"/>
    <property type="project" value="TreeGrafter"/>
</dbReference>
<evidence type="ECO:0000256" key="1">
    <source>
        <dbReference type="ARBA" id="ARBA00004651"/>
    </source>
</evidence>
<proteinExistence type="predicted"/>
<dbReference type="InterPro" id="IPR023299">
    <property type="entry name" value="ATPase_P-typ_cyto_dom_N"/>
</dbReference>
<evidence type="ECO:0000256" key="6">
    <source>
        <dbReference type="SAM" id="Phobius"/>
    </source>
</evidence>
<evidence type="ECO:0000256" key="2">
    <source>
        <dbReference type="ARBA" id="ARBA00022475"/>
    </source>
</evidence>
<feature type="transmembrane region" description="Helical" evidence="6">
    <location>
        <begin position="357"/>
        <end position="381"/>
    </location>
</feature>
<dbReference type="InterPro" id="IPR001757">
    <property type="entry name" value="P_typ_ATPase"/>
</dbReference>
<dbReference type="SUPFAM" id="SSF56784">
    <property type="entry name" value="HAD-like"/>
    <property type="match status" value="1"/>
</dbReference>
<comment type="subcellular location">
    <subcellularLocation>
        <location evidence="1">Cell membrane</location>
        <topology evidence="1">Multi-pass membrane protein</topology>
    </subcellularLocation>
</comment>